<reference evidence="10" key="1">
    <citation type="submission" date="2023-03" db="EMBL/GenBank/DDBJ databases">
        <authorList>
            <person name="Shen W."/>
            <person name="Cai J."/>
        </authorList>
    </citation>
    <scope>NUCLEOTIDE SEQUENCE</scope>
    <source>
        <strain evidence="10">B646-2</strain>
    </source>
</reference>
<dbReference type="EMBL" id="JARPXM010000004">
    <property type="protein sequence ID" value="MDT2537750.1"/>
    <property type="molecule type" value="Genomic_DNA"/>
</dbReference>
<feature type="transmembrane region" description="Helical" evidence="8">
    <location>
        <begin position="335"/>
        <end position="357"/>
    </location>
</feature>
<evidence type="ECO:0000256" key="3">
    <source>
        <dbReference type="ARBA" id="ARBA00022448"/>
    </source>
</evidence>
<evidence type="ECO:0000256" key="4">
    <source>
        <dbReference type="ARBA" id="ARBA00022475"/>
    </source>
</evidence>
<dbReference type="AlphaFoldDB" id="A0AAW8STE6"/>
<organism evidence="10 11">
    <name type="scientific">Enterococcus raffinosus</name>
    <dbReference type="NCBI Taxonomy" id="71452"/>
    <lineage>
        <taxon>Bacteria</taxon>
        <taxon>Bacillati</taxon>
        <taxon>Bacillota</taxon>
        <taxon>Bacilli</taxon>
        <taxon>Lactobacillales</taxon>
        <taxon>Enterococcaceae</taxon>
        <taxon>Enterococcus</taxon>
    </lineage>
</organism>
<dbReference type="PANTHER" id="PTHR30294:SF38">
    <property type="entry name" value="TRANSPORT PERMEASE PROTEIN"/>
    <property type="match status" value="1"/>
</dbReference>
<dbReference type="GO" id="GO:0140359">
    <property type="term" value="F:ABC-type transporter activity"/>
    <property type="evidence" value="ECO:0007669"/>
    <property type="project" value="InterPro"/>
</dbReference>
<evidence type="ECO:0000256" key="6">
    <source>
        <dbReference type="ARBA" id="ARBA00022989"/>
    </source>
</evidence>
<evidence type="ECO:0000256" key="5">
    <source>
        <dbReference type="ARBA" id="ARBA00022692"/>
    </source>
</evidence>
<gene>
    <name evidence="10" type="ORF">P7D78_06420</name>
</gene>
<evidence type="ECO:0000313" key="11">
    <source>
        <dbReference type="Proteomes" id="UP001249240"/>
    </source>
</evidence>
<protein>
    <submittedName>
        <fullName evidence="10">ABC transporter permease</fullName>
    </submittedName>
</protein>
<feature type="transmembrane region" description="Helical" evidence="8">
    <location>
        <begin position="213"/>
        <end position="238"/>
    </location>
</feature>
<dbReference type="Proteomes" id="UP001249240">
    <property type="component" value="Unassembled WGS sequence"/>
</dbReference>
<keyword evidence="3" id="KW-0813">Transport</keyword>
<keyword evidence="6 8" id="KW-1133">Transmembrane helix</keyword>
<evidence type="ECO:0000259" key="9">
    <source>
        <dbReference type="PROSITE" id="PS51012"/>
    </source>
</evidence>
<dbReference type="PROSITE" id="PS51012">
    <property type="entry name" value="ABC_TM2"/>
    <property type="match status" value="1"/>
</dbReference>
<evidence type="ECO:0000256" key="2">
    <source>
        <dbReference type="ARBA" id="ARBA00007783"/>
    </source>
</evidence>
<proteinExistence type="inferred from homology"/>
<dbReference type="RefSeq" id="WP_010746132.1">
    <property type="nucleotide sequence ID" value="NZ_BAAAXM010000032.1"/>
</dbReference>
<dbReference type="GO" id="GO:0005886">
    <property type="term" value="C:plasma membrane"/>
    <property type="evidence" value="ECO:0007669"/>
    <property type="project" value="UniProtKB-SubCell"/>
</dbReference>
<comment type="subcellular location">
    <subcellularLocation>
        <location evidence="1">Cell membrane</location>
        <topology evidence="1">Multi-pass membrane protein</topology>
    </subcellularLocation>
</comment>
<dbReference type="InterPro" id="IPR013525">
    <property type="entry name" value="ABC2_TM"/>
</dbReference>
<dbReference type="PANTHER" id="PTHR30294">
    <property type="entry name" value="MEMBRANE COMPONENT OF ABC TRANSPORTER YHHJ-RELATED"/>
    <property type="match status" value="1"/>
</dbReference>
<evidence type="ECO:0000256" key="8">
    <source>
        <dbReference type="SAM" id="Phobius"/>
    </source>
</evidence>
<comment type="similarity">
    <text evidence="2">Belongs to the ABC-2 integral membrane protein family.</text>
</comment>
<keyword evidence="7 8" id="KW-0472">Membrane</keyword>
<comment type="caution">
    <text evidence="10">The sequence shown here is derived from an EMBL/GenBank/DDBJ whole genome shotgun (WGS) entry which is preliminary data.</text>
</comment>
<keyword evidence="4" id="KW-1003">Cell membrane</keyword>
<evidence type="ECO:0000313" key="10">
    <source>
        <dbReference type="EMBL" id="MDT2537750.1"/>
    </source>
</evidence>
<dbReference type="InterPro" id="IPR051449">
    <property type="entry name" value="ABC-2_transporter_component"/>
</dbReference>
<feature type="transmembrane region" description="Helical" evidence="8">
    <location>
        <begin position="282"/>
        <end position="299"/>
    </location>
</feature>
<feature type="transmembrane region" description="Helical" evidence="8">
    <location>
        <begin position="21"/>
        <end position="40"/>
    </location>
</feature>
<evidence type="ECO:0000256" key="7">
    <source>
        <dbReference type="ARBA" id="ARBA00023136"/>
    </source>
</evidence>
<sequence length="363" mass="40931">MMRFNAILTRVVKELIRDKRTLALMLIAPVIVLSLMNVVFDSNSETHVKIGVDQTVPSSLVKSFPSDEVKTKKYSDTKNIHDTMKENDLDAFITLDGSTLHVSYENEDPSSTAQIKGMIQNILTANKMKEMSKELQELAVQAQKPITIQNFKIKDSYVYGDANSTFFDKIFPILIGFFVFFFVFLISGIALLRERTSGTLERLLATPVKRSEIVMGYLVGYGLFAILQTFIIVFFSIYVLDLQIVGSLLWVILTNILIALTALTVGIFVSTFASSEFQMVQFIPLIVIPQVFFSGLIPLDTMADWVRDLAYIFPLSYAGNALTNIMIKGQGWENIWLDLAVLVLFIAVFTILNIIGLKRYRKV</sequence>
<dbReference type="InterPro" id="IPR047817">
    <property type="entry name" value="ABC2_TM_bact-type"/>
</dbReference>
<feature type="transmembrane region" description="Helical" evidence="8">
    <location>
        <begin position="170"/>
        <end position="192"/>
    </location>
</feature>
<keyword evidence="5 8" id="KW-0812">Transmembrane</keyword>
<evidence type="ECO:0000256" key="1">
    <source>
        <dbReference type="ARBA" id="ARBA00004651"/>
    </source>
</evidence>
<name>A0AAW8STE6_9ENTE</name>
<feature type="transmembrane region" description="Helical" evidence="8">
    <location>
        <begin position="244"/>
        <end position="270"/>
    </location>
</feature>
<accession>A0AAW8STE6</accession>
<feature type="domain" description="ABC transmembrane type-2" evidence="9">
    <location>
        <begin position="135"/>
        <end position="360"/>
    </location>
</feature>
<dbReference type="Pfam" id="PF12698">
    <property type="entry name" value="ABC2_membrane_3"/>
    <property type="match status" value="1"/>
</dbReference>